<dbReference type="Gene3D" id="3.40.140.10">
    <property type="entry name" value="Cytidine Deaminase, domain 2"/>
    <property type="match status" value="1"/>
</dbReference>
<comment type="subcellular location">
    <subcellularLocation>
        <location evidence="3">Cytoplasm</location>
    </subcellularLocation>
</comment>
<dbReference type="GO" id="GO:0006777">
    <property type="term" value="P:Mo-molybdopterin cofactor biosynthetic process"/>
    <property type="evidence" value="ECO:0007669"/>
    <property type="project" value="UniProtKB-UniRule"/>
</dbReference>
<dbReference type="AlphaFoldDB" id="A0A975BDU7"/>
<dbReference type="GO" id="GO:0097163">
    <property type="term" value="F:sulfur carrier activity"/>
    <property type="evidence" value="ECO:0007669"/>
    <property type="project" value="UniProtKB-UniRule"/>
</dbReference>
<dbReference type="NCBIfam" id="TIGR00129">
    <property type="entry name" value="fdhD_narQ"/>
    <property type="match status" value="1"/>
</dbReference>
<dbReference type="PIRSF" id="PIRSF015626">
    <property type="entry name" value="FdhD"/>
    <property type="match status" value="1"/>
</dbReference>
<organism evidence="4 5">
    <name type="scientific">Desulfonema limicola</name>
    <dbReference type="NCBI Taxonomy" id="45656"/>
    <lineage>
        <taxon>Bacteria</taxon>
        <taxon>Pseudomonadati</taxon>
        <taxon>Thermodesulfobacteriota</taxon>
        <taxon>Desulfobacteria</taxon>
        <taxon>Desulfobacterales</taxon>
        <taxon>Desulfococcaceae</taxon>
        <taxon>Desulfonema</taxon>
    </lineage>
</organism>
<dbReference type="GO" id="GO:0016783">
    <property type="term" value="F:sulfurtransferase activity"/>
    <property type="evidence" value="ECO:0007669"/>
    <property type="project" value="InterPro"/>
</dbReference>
<dbReference type="Pfam" id="PF02634">
    <property type="entry name" value="FdhD-NarQ"/>
    <property type="match status" value="1"/>
</dbReference>
<dbReference type="GO" id="GO:0005737">
    <property type="term" value="C:cytoplasm"/>
    <property type="evidence" value="ECO:0007669"/>
    <property type="project" value="UniProtKB-SubCell"/>
</dbReference>
<evidence type="ECO:0000256" key="1">
    <source>
        <dbReference type="ARBA" id="ARBA00022490"/>
    </source>
</evidence>
<dbReference type="SUPFAM" id="SSF53927">
    <property type="entry name" value="Cytidine deaminase-like"/>
    <property type="match status" value="1"/>
</dbReference>
<name>A0A975BDU7_9BACT</name>
<accession>A0A975BDU7</accession>
<evidence type="ECO:0000313" key="5">
    <source>
        <dbReference type="Proteomes" id="UP000663720"/>
    </source>
</evidence>
<evidence type="ECO:0000256" key="3">
    <source>
        <dbReference type="HAMAP-Rule" id="MF_00187"/>
    </source>
</evidence>
<comment type="similarity">
    <text evidence="3">Belongs to the FdhD family.</text>
</comment>
<dbReference type="Proteomes" id="UP000663720">
    <property type="component" value="Chromosome"/>
</dbReference>
<keyword evidence="2 3" id="KW-0501">Molybdenum cofactor biosynthesis</keyword>
<dbReference type="InterPro" id="IPR016193">
    <property type="entry name" value="Cytidine_deaminase-like"/>
</dbReference>
<dbReference type="RefSeq" id="WP_207689288.1">
    <property type="nucleotide sequence ID" value="NZ_CP061799.1"/>
</dbReference>
<evidence type="ECO:0000313" key="4">
    <source>
        <dbReference type="EMBL" id="QTA83435.1"/>
    </source>
</evidence>
<keyword evidence="5" id="KW-1185">Reference proteome</keyword>
<feature type="active site" description="Cysteine persulfide intermediate" evidence="3">
    <location>
        <position position="113"/>
    </location>
</feature>
<dbReference type="Gene3D" id="3.10.20.10">
    <property type="match status" value="1"/>
</dbReference>
<dbReference type="PANTHER" id="PTHR30592:SF1">
    <property type="entry name" value="SULFUR CARRIER PROTEIN FDHD"/>
    <property type="match status" value="1"/>
</dbReference>
<evidence type="ECO:0000256" key="2">
    <source>
        <dbReference type="ARBA" id="ARBA00023150"/>
    </source>
</evidence>
<dbReference type="InterPro" id="IPR003786">
    <property type="entry name" value="FdhD"/>
</dbReference>
<proteinExistence type="inferred from homology"/>
<comment type="function">
    <text evidence="3">Required for formate dehydrogenase (FDH) activity. Acts as a sulfur carrier protein that transfers sulfur from IscS to the molybdenum cofactor prior to its insertion into FDH.</text>
</comment>
<dbReference type="KEGG" id="dli:dnl_58420"/>
<sequence length="271" mass="29996">MNQNTTEKVRHVLQYENGKWKEFTRELIGEEPLLIRVQGRPYSVVMRTLGDEIFHAAGFCLSEGLADRPEDFASIGFCREMDSNAVTVTLVPKRLEKAGHLLERRGFISQTSCGICGKELICDLQQILKPVADTVSISVDQAESCVRQLAETQKLYMETGTSHASMIFNLQFECISAAEDVGRHNALDKAIGRVFMNGKLSEACVAVMSSRISYELVQKAARAQIEVLIGMSYPTALAVELAKSLNMTIACISEKKGFLVFCGQERFGKNG</sequence>
<comment type="caution">
    <text evidence="3">Lacks conserved residue(s) required for the propagation of feature annotation.</text>
</comment>
<protein>
    <recommendedName>
        <fullName evidence="3">Sulfur carrier protein FdhD</fullName>
    </recommendedName>
</protein>
<gene>
    <name evidence="3 4" type="primary">fdhD</name>
    <name evidence="4" type="ORF">dnl_58420</name>
</gene>
<keyword evidence="1 3" id="KW-0963">Cytoplasm</keyword>
<dbReference type="HAMAP" id="MF_00187">
    <property type="entry name" value="FdhD"/>
    <property type="match status" value="1"/>
</dbReference>
<dbReference type="PANTHER" id="PTHR30592">
    <property type="entry name" value="FORMATE DEHYDROGENASE"/>
    <property type="match status" value="1"/>
</dbReference>
<dbReference type="EMBL" id="CP061799">
    <property type="protein sequence ID" value="QTA83435.1"/>
    <property type="molecule type" value="Genomic_DNA"/>
</dbReference>
<reference evidence="4" key="1">
    <citation type="journal article" date="2021" name="Microb. Physiol.">
        <title>Proteogenomic Insights into the Physiology of Marine, Sulfate-Reducing, Filamentous Desulfonema limicola and Desulfonema magnum.</title>
        <authorList>
            <person name="Schnaars V."/>
            <person name="Wohlbrand L."/>
            <person name="Scheve S."/>
            <person name="Hinrichs C."/>
            <person name="Reinhardt R."/>
            <person name="Rabus R."/>
        </authorList>
    </citation>
    <scope>NUCLEOTIDE SEQUENCE</scope>
    <source>
        <strain evidence="4">5ac10</strain>
    </source>
</reference>